<dbReference type="Pfam" id="PF00067">
    <property type="entry name" value="p450"/>
    <property type="match status" value="1"/>
</dbReference>
<evidence type="ECO:0000313" key="10">
    <source>
        <dbReference type="EMBL" id="RPB08665.1"/>
    </source>
</evidence>
<dbReference type="PANTHER" id="PTHR24287:SF5">
    <property type="entry name" value="P450, PUTATIVE (EUROFUNG)-RELATED"/>
    <property type="match status" value="1"/>
</dbReference>
<dbReference type="GO" id="GO:0020037">
    <property type="term" value="F:heme binding"/>
    <property type="evidence" value="ECO:0007669"/>
    <property type="project" value="InterPro"/>
</dbReference>
<keyword evidence="6 8" id="KW-0503">Monooxygenase</keyword>
<dbReference type="GO" id="GO:0005506">
    <property type="term" value="F:iron ion binding"/>
    <property type="evidence" value="ECO:0007669"/>
    <property type="project" value="InterPro"/>
</dbReference>
<dbReference type="OrthoDB" id="1470350at2759"/>
<dbReference type="InterPro" id="IPR001128">
    <property type="entry name" value="Cyt_P450"/>
</dbReference>
<keyword evidence="4 8" id="KW-0560">Oxidoreductase</keyword>
<dbReference type="STRING" id="1392247.A0A3N4KSC9"/>
<keyword evidence="9" id="KW-1133">Transmembrane helix</keyword>
<keyword evidence="5 7" id="KW-0408">Iron</keyword>
<proteinExistence type="inferred from homology"/>
<name>A0A3N4KSC9_9PEZI</name>
<dbReference type="GO" id="GO:0004497">
    <property type="term" value="F:monooxygenase activity"/>
    <property type="evidence" value="ECO:0007669"/>
    <property type="project" value="UniProtKB-KW"/>
</dbReference>
<dbReference type="PROSITE" id="PS00086">
    <property type="entry name" value="CYTOCHROME_P450"/>
    <property type="match status" value="1"/>
</dbReference>
<accession>A0A3N4KSC9</accession>
<comment type="cofactor">
    <cofactor evidence="1 7">
        <name>heme</name>
        <dbReference type="ChEBI" id="CHEBI:30413"/>
    </cofactor>
</comment>
<dbReference type="PRINTS" id="PR00463">
    <property type="entry name" value="EP450I"/>
</dbReference>
<organism evidence="10 11">
    <name type="scientific">Morchella conica CCBAS932</name>
    <dbReference type="NCBI Taxonomy" id="1392247"/>
    <lineage>
        <taxon>Eukaryota</taxon>
        <taxon>Fungi</taxon>
        <taxon>Dikarya</taxon>
        <taxon>Ascomycota</taxon>
        <taxon>Pezizomycotina</taxon>
        <taxon>Pezizomycetes</taxon>
        <taxon>Pezizales</taxon>
        <taxon>Morchellaceae</taxon>
        <taxon>Morchella</taxon>
    </lineage>
</organism>
<dbReference type="SUPFAM" id="SSF48264">
    <property type="entry name" value="Cytochrome P450"/>
    <property type="match status" value="1"/>
</dbReference>
<dbReference type="GO" id="GO:0016705">
    <property type="term" value="F:oxidoreductase activity, acting on paired donors, with incorporation or reduction of molecular oxygen"/>
    <property type="evidence" value="ECO:0007669"/>
    <property type="project" value="InterPro"/>
</dbReference>
<keyword evidence="9" id="KW-0812">Transmembrane</keyword>
<evidence type="ECO:0000256" key="6">
    <source>
        <dbReference type="ARBA" id="ARBA00023033"/>
    </source>
</evidence>
<dbReference type="Proteomes" id="UP000277580">
    <property type="component" value="Unassembled WGS sequence"/>
</dbReference>
<evidence type="ECO:0000256" key="1">
    <source>
        <dbReference type="ARBA" id="ARBA00001971"/>
    </source>
</evidence>
<keyword evidence="11" id="KW-1185">Reference proteome</keyword>
<dbReference type="InterPro" id="IPR017972">
    <property type="entry name" value="Cyt_P450_CS"/>
</dbReference>
<feature type="binding site" description="axial binding residue" evidence="7">
    <location>
        <position position="446"/>
    </location>
    <ligand>
        <name>heme</name>
        <dbReference type="ChEBI" id="CHEBI:30413"/>
    </ligand>
    <ligandPart>
        <name>Fe</name>
        <dbReference type="ChEBI" id="CHEBI:18248"/>
    </ligandPart>
</feature>
<dbReference type="CDD" id="cd11063">
    <property type="entry name" value="CYP52"/>
    <property type="match status" value="1"/>
</dbReference>
<evidence type="ECO:0000256" key="5">
    <source>
        <dbReference type="ARBA" id="ARBA00023004"/>
    </source>
</evidence>
<comment type="similarity">
    <text evidence="2 8">Belongs to the cytochrome P450 family.</text>
</comment>
<evidence type="ECO:0000256" key="7">
    <source>
        <dbReference type="PIRSR" id="PIRSR602401-1"/>
    </source>
</evidence>
<sequence>MLLDALQQSAPGIALTLLVASILAFCFAKIRQNLRIRKLGGRAPNINTYPFLFGLDVILDTMRMAWKNQNFELWRRRFDNSGHTVEMELLGQRIILTEDPENIKAILAAQFSDYGKGKDFHRQWLPFLGNSIFTTDGSEWHSSRQLIRPQFIKDRISDLETFERNITHMMSLIPHDGSAVDIKDLFYRYTLDIATEFLLGNTVNSLGSPRAEFAVAFAELQKFMNDISRVGPAENLFPRGKFNKNLAILNSFVEPYVEQTLQLKPSELKDKTEKNYNFLHALAEFTRDKRMLRDQLVAVLLAARDTTAATLSWTLHELSKKPEVVQKLREEILRSVGPDNNPTYSDLKNMKYLSAILNETLRLYPAVPFNVRTSLKDTYLPRGAGVDGNEPVGVPKDTPIAYSTLTMQRREDIFGPSVNEFDPDRWSKWVPKSWQYIPFNGGPRICIGQQFALTEMSYTIVRLFQEFEAVGPRMTKVQWMQTEIVGSPGEDVVLSFKPAKC</sequence>
<dbReference type="AlphaFoldDB" id="A0A3N4KSC9"/>
<dbReference type="PRINTS" id="PR00385">
    <property type="entry name" value="P450"/>
</dbReference>
<evidence type="ECO:0000256" key="2">
    <source>
        <dbReference type="ARBA" id="ARBA00010617"/>
    </source>
</evidence>
<protein>
    <submittedName>
        <fullName evidence="10">Cytochrome P450</fullName>
    </submittedName>
</protein>
<evidence type="ECO:0000256" key="9">
    <source>
        <dbReference type="SAM" id="Phobius"/>
    </source>
</evidence>
<reference evidence="10 11" key="1">
    <citation type="journal article" date="2018" name="Nat. Ecol. Evol.">
        <title>Pezizomycetes genomes reveal the molecular basis of ectomycorrhizal truffle lifestyle.</title>
        <authorList>
            <person name="Murat C."/>
            <person name="Payen T."/>
            <person name="Noel B."/>
            <person name="Kuo A."/>
            <person name="Morin E."/>
            <person name="Chen J."/>
            <person name="Kohler A."/>
            <person name="Krizsan K."/>
            <person name="Balestrini R."/>
            <person name="Da Silva C."/>
            <person name="Montanini B."/>
            <person name="Hainaut M."/>
            <person name="Levati E."/>
            <person name="Barry K.W."/>
            <person name="Belfiori B."/>
            <person name="Cichocki N."/>
            <person name="Clum A."/>
            <person name="Dockter R.B."/>
            <person name="Fauchery L."/>
            <person name="Guy J."/>
            <person name="Iotti M."/>
            <person name="Le Tacon F."/>
            <person name="Lindquist E.A."/>
            <person name="Lipzen A."/>
            <person name="Malagnac F."/>
            <person name="Mello A."/>
            <person name="Molinier V."/>
            <person name="Miyauchi S."/>
            <person name="Poulain J."/>
            <person name="Riccioni C."/>
            <person name="Rubini A."/>
            <person name="Sitrit Y."/>
            <person name="Splivallo R."/>
            <person name="Traeger S."/>
            <person name="Wang M."/>
            <person name="Zifcakova L."/>
            <person name="Wipf D."/>
            <person name="Zambonelli A."/>
            <person name="Paolocci F."/>
            <person name="Nowrousian M."/>
            <person name="Ottonello S."/>
            <person name="Baldrian P."/>
            <person name="Spatafora J.W."/>
            <person name="Henrissat B."/>
            <person name="Nagy L.G."/>
            <person name="Aury J.M."/>
            <person name="Wincker P."/>
            <person name="Grigoriev I.V."/>
            <person name="Bonfante P."/>
            <person name="Martin F.M."/>
        </authorList>
    </citation>
    <scope>NUCLEOTIDE SEQUENCE [LARGE SCALE GENOMIC DNA]</scope>
    <source>
        <strain evidence="10 11">CCBAS932</strain>
    </source>
</reference>
<dbReference type="EMBL" id="ML119160">
    <property type="protein sequence ID" value="RPB08665.1"/>
    <property type="molecule type" value="Genomic_DNA"/>
</dbReference>
<feature type="transmembrane region" description="Helical" evidence="9">
    <location>
        <begin position="12"/>
        <end position="30"/>
    </location>
</feature>
<gene>
    <name evidence="10" type="ORF">P167DRAFT_528243</name>
</gene>
<dbReference type="Gene3D" id="1.10.630.10">
    <property type="entry name" value="Cytochrome P450"/>
    <property type="match status" value="1"/>
</dbReference>
<dbReference type="InParanoid" id="A0A3N4KSC9"/>
<evidence type="ECO:0000256" key="8">
    <source>
        <dbReference type="RuleBase" id="RU000461"/>
    </source>
</evidence>
<keyword evidence="3 7" id="KW-0479">Metal-binding</keyword>
<keyword evidence="9" id="KW-0472">Membrane</keyword>
<dbReference type="PANTHER" id="PTHR24287">
    <property type="entry name" value="P450, PUTATIVE (EUROFUNG)-RELATED"/>
    <property type="match status" value="1"/>
</dbReference>
<keyword evidence="7 8" id="KW-0349">Heme</keyword>
<dbReference type="InterPro" id="IPR002401">
    <property type="entry name" value="Cyt_P450_E_grp-I"/>
</dbReference>
<evidence type="ECO:0000256" key="4">
    <source>
        <dbReference type="ARBA" id="ARBA00023002"/>
    </source>
</evidence>
<evidence type="ECO:0000313" key="11">
    <source>
        <dbReference type="Proteomes" id="UP000277580"/>
    </source>
</evidence>
<dbReference type="InterPro" id="IPR047146">
    <property type="entry name" value="Cyt_P450_E_CYP52_fungi"/>
</dbReference>
<dbReference type="InterPro" id="IPR036396">
    <property type="entry name" value="Cyt_P450_sf"/>
</dbReference>
<evidence type="ECO:0000256" key="3">
    <source>
        <dbReference type="ARBA" id="ARBA00022723"/>
    </source>
</evidence>